<protein>
    <submittedName>
        <fullName evidence="1">Uncharacterized protein</fullName>
    </submittedName>
</protein>
<dbReference type="RefSeq" id="WP_196957412.1">
    <property type="nucleotide sequence ID" value="NZ_JADWYK010000026.1"/>
</dbReference>
<reference evidence="1 2" key="1">
    <citation type="submission" date="2020-11" db="EMBL/GenBank/DDBJ databases">
        <title>Hymenobacter sp.</title>
        <authorList>
            <person name="Kim M.K."/>
        </authorList>
    </citation>
    <scope>NUCLEOTIDE SEQUENCE [LARGE SCALE GENOMIC DNA]</scope>
    <source>
        <strain evidence="1 2">BT594</strain>
    </source>
</reference>
<dbReference type="EMBL" id="JADWYK010000026">
    <property type="protein sequence ID" value="MBG8556394.1"/>
    <property type="molecule type" value="Genomic_DNA"/>
</dbReference>
<gene>
    <name evidence="1" type="ORF">I5L79_22800</name>
</gene>
<name>A0ABS0L9U1_9BACT</name>
<dbReference type="Proteomes" id="UP000601099">
    <property type="component" value="Unassembled WGS sequence"/>
</dbReference>
<proteinExistence type="predicted"/>
<organism evidence="1 2">
    <name type="scientific">Hymenobacter guriensis</name>
    <dbReference type="NCBI Taxonomy" id="2793065"/>
    <lineage>
        <taxon>Bacteria</taxon>
        <taxon>Pseudomonadati</taxon>
        <taxon>Bacteroidota</taxon>
        <taxon>Cytophagia</taxon>
        <taxon>Cytophagales</taxon>
        <taxon>Hymenobacteraceae</taxon>
        <taxon>Hymenobacter</taxon>
    </lineage>
</organism>
<sequence length="69" mass="7828">MRLRDGAKLYQRFCAAPSFGMKLNVRDLVGERYEFVVTLGQKTYRYPLNLAPEAYQSTTPTLVASAQPK</sequence>
<evidence type="ECO:0000313" key="1">
    <source>
        <dbReference type="EMBL" id="MBG8556394.1"/>
    </source>
</evidence>
<comment type="caution">
    <text evidence="1">The sequence shown here is derived from an EMBL/GenBank/DDBJ whole genome shotgun (WGS) entry which is preliminary data.</text>
</comment>
<keyword evidence="2" id="KW-1185">Reference proteome</keyword>
<accession>A0ABS0L9U1</accession>
<evidence type="ECO:0000313" key="2">
    <source>
        <dbReference type="Proteomes" id="UP000601099"/>
    </source>
</evidence>